<sequence>MRGNYGLLGLSSTPQCFGAECPNMPVLNRTSNPVAFAKCRDGIPTDCRLCYHSDSIEHRMIPTVHKPSRSISLVQSA</sequence>
<gene>
    <name evidence="1" type="ORF">CALVIDRAFT_243975</name>
</gene>
<proteinExistence type="predicted"/>
<reference evidence="1 2" key="1">
    <citation type="journal article" date="2016" name="Mol. Biol. Evol.">
        <title>Comparative Genomics of Early-Diverging Mushroom-Forming Fungi Provides Insights into the Origins of Lignocellulose Decay Capabilities.</title>
        <authorList>
            <person name="Nagy L.G."/>
            <person name="Riley R."/>
            <person name="Tritt A."/>
            <person name="Adam C."/>
            <person name="Daum C."/>
            <person name="Floudas D."/>
            <person name="Sun H."/>
            <person name="Yadav J.S."/>
            <person name="Pangilinan J."/>
            <person name="Larsson K.H."/>
            <person name="Matsuura K."/>
            <person name="Barry K."/>
            <person name="Labutti K."/>
            <person name="Kuo R."/>
            <person name="Ohm R.A."/>
            <person name="Bhattacharya S.S."/>
            <person name="Shirouzu T."/>
            <person name="Yoshinaga Y."/>
            <person name="Martin F.M."/>
            <person name="Grigoriev I.V."/>
            <person name="Hibbett D.S."/>
        </authorList>
    </citation>
    <scope>NUCLEOTIDE SEQUENCE [LARGE SCALE GENOMIC DNA]</scope>
    <source>
        <strain evidence="1 2">TUFC12733</strain>
    </source>
</reference>
<evidence type="ECO:0000313" key="1">
    <source>
        <dbReference type="EMBL" id="KZO93819.1"/>
    </source>
</evidence>
<protein>
    <submittedName>
        <fullName evidence="1">Uncharacterized protein</fullName>
    </submittedName>
</protein>
<dbReference type="EMBL" id="KV417299">
    <property type="protein sequence ID" value="KZO93819.1"/>
    <property type="molecule type" value="Genomic_DNA"/>
</dbReference>
<keyword evidence="2" id="KW-1185">Reference proteome</keyword>
<accession>A0A167JR61</accession>
<dbReference type="Proteomes" id="UP000076738">
    <property type="component" value="Unassembled WGS sequence"/>
</dbReference>
<evidence type="ECO:0000313" key="2">
    <source>
        <dbReference type="Proteomes" id="UP000076738"/>
    </source>
</evidence>
<dbReference type="AlphaFoldDB" id="A0A167JR61"/>
<organism evidence="1 2">
    <name type="scientific">Calocera viscosa (strain TUFC12733)</name>
    <dbReference type="NCBI Taxonomy" id="1330018"/>
    <lineage>
        <taxon>Eukaryota</taxon>
        <taxon>Fungi</taxon>
        <taxon>Dikarya</taxon>
        <taxon>Basidiomycota</taxon>
        <taxon>Agaricomycotina</taxon>
        <taxon>Dacrymycetes</taxon>
        <taxon>Dacrymycetales</taxon>
        <taxon>Dacrymycetaceae</taxon>
        <taxon>Calocera</taxon>
    </lineage>
</organism>
<name>A0A167JR61_CALVF</name>